<name>A0ABS7V0L1_9BACI</name>
<keyword evidence="3 5" id="KW-1133">Transmembrane helix</keyword>
<dbReference type="Pfam" id="PF01061">
    <property type="entry name" value="ABC2_membrane"/>
    <property type="match status" value="1"/>
</dbReference>
<dbReference type="Proteomes" id="UP001165287">
    <property type="component" value="Unassembled WGS sequence"/>
</dbReference>
<keyword evidence="2 5" id="KW-0812">Transmembrane</keyword>
<comment type="caution">
    <text evidence="7">The sequence shown here is derived from an EMBL/GenBank/DDBJ whole genome shotgun (WGS) entry which is preliminary data.</text>
</comment>
<evidence type="ECO:0000256" key="5">
    <source>
        <dbReference type="SAM" id="Phobius"/>
    </source>
</evidence>
<feature type="transmembrane region" description="Helical" evidence="5">
    <location>
        <begin position="21"/>
        <end position="41"/>
    </location>
</feature>
<evidence type="ECO:0000313" key="8">
    <source>
        <dbReference type="Proteomes" id="UP001165287"/>
    </source>
</evidence>
<dbReference type="InterPro" id="IPR013525">
    <property type="entry name" value="ABC2_TM"/>
</dbReference>
<keyword evidence="4 5" id="KW-0472">Membrane</keyword>
<evidence type="ECO:0000256" key="1">
    <source>
        <dbReference type="ARBA" id="ARBA00004141"/>
    </source>
</evidence>
<gene>
    <name evidence="7" type="ORF">K9V48_27445</name>
</gene>
<evidence type="ECO:0000256" key="2">
    <source>
        <dbReference type="ARBA" id="ARBA00022692"/>
    </source>
</evidence>
<evidence type="ECO:0000259" key="6">
    <source>
        <dbReference type="Pfam" id="PF01061"/>
    </source>
</evidence>
<keyword evidence="8" id="KW-1185">Reference proteome</keyword>
<evidence type="ECO:0000313" key="7">
    <source>
        <dbReference type="EMBL" id="MBZ5753837.1"/>
    </source>
</evidence>
<evidence type="ECO:0000256" key="3">
    <source>
        <dbReference type="ARBA" id="ARBA00022989"/>
    </source>
</evidence>
<evidence type="ECO:0000256" key="4">
    <source>
        <dbReference type="ARBA" id="ARBA00023136"/>
    </source>
</evidence>
<proteinExistence type="predicted"/>
<dbReference type="RefSeq" id="WP_224142234.1">
    <property type="nucleotide sequence ID" value="NZ_JAIQUM010000167.1"/>
</dbReference>
<reference evidence="7" key="1">
    <citation type="submission" date="2024-05" db="EMBL/GenBank/DDBJ databases">
        <title>Metabacillus sp. nov., isolated from the rhizosphere soil of tomato plants.</title>
        <authorList>
            <person name="Ma R."/>
        </authorList>
    </citation>
    <scope>NUCLEOTIDE SEQUENCE</scope>
    <source>
        <strain evidence="7">DBTR6</strain>
    </source>
</reference>
<feature type="transmembrane region" description="Helical" evidence="5">
    <location>
        <begin position="53"/>
        <end position="73"/>
    </location>
</feature>
<protein>
    <submittedName>
        <fullName evidence="7">ABC transporter permease</fullName>
    </submittedName>
</protein>
<comment type="subcellular location">
    <subcellularLocation>
        <location evidence="1">Membrane</location>
        <topology evidence="1">Multi-pass membrane protein</topology>
    </subcellularLocation>
</comment>
<feature type="domain" description="ABC-2 type transporter transmembrane" evidence="6">
    <location>
        <begin position="7"/>
        <end position="95"/>
    </location>
</feature>
<accession>A0ABS7V0L1</accession>
<organism evidence="7 8">
    <name type="scientific">Metabacillus rhizolycopersici</name>
    <dbReference type="NCBI Taxonomy" id="2875709"/>
    <lineage>
        <taxon>Bacteria</taxon>
        <taxon>Bacillati</taxon>
        <taxon>Bacillota</taxon>
        <taxon>Bacilli</taxon>
        <taxon>Bacillales</taxon>
        <taxon>Bacillaceae</taxon>
        <taxon>Metabacillus</taxon>
    </lineage>
</organism>
<dbReference type="EMBL" id="JAIQUM010000167">
    <property type="protein sequence ID" value="MBZ5753837.1"/>
    <property type="molecule type" value="Genomic_DNA"/>
</dbReference>
<sequence length="98" mass="11308">MNAYLKLIVFDFRLYLRDWLTIFWVLIYPILMLLIFGSMFGNEAGKLAGTRYIDFYVPALCDLNVIFVSVFTLNINMITQRENGILTNTQKNSPSSSV</sequence>